<sequence>MNWTSPSKKIYDSADLKNFEKSIAFEKLQKTLQHIILLVENHKIPIGILNVDIVTRPGRIGSIALPSLIESSSSSSSSSSNNKNTSSSRNVEILIELFQYLNKIIDDTPPLEGPTRFGNLACRDWHDKIDVIPILKKLSYPDELVKDIDGFLLEANYYLINSFGSKIRLDYGTGHELSFLAFIGSLIEFKLLNDITGTEILVIFSHYYDLVRRLILIYNLEPAGSHGVWGLDDHFHLIYILGASQFVNDKLAPVVQRALSSQVINSCKLTNLYINAIAFIFRLKSGPFNEHSPIIFDIHNKVFSWTKVRQGLIKMYMVEVFNKFPVLQHFWCGQVLYPWKDHQGNDLPVNEKEETDKESDRVPEPISSPTKAPSSTSKIPFTPAPWANTTRAVPRNTRS</sequence>
<evidence type="ECO:0000313" key="12">
    <source>
        <dbReference type="EMBL" id="CAX43196.1"/>
    </source>
</evidence>
<keyword evidence="13" id="KW-1185">Reference proteome</keyword>
<name>B9WET4_CANDC</name>
<comment type="similarity">
    <text evidence="4 9">Belongs to the PTPA-type PPIase family.</text>
</comment>
<evidence type="ECO:0000256" key="9">
    <source>
        <dbReference type="RuleBase" id="RU361210"/>
    </source>
</evidence>
<evidence type="ECO:0000256" key="3">
    <source>
        <dbReference type="ARBA" id="ARBA00004496"/>
    </source>
</evidence>
<reference evidence="12 13" key="1">
    <citation type="journal article" date="2009" name="Genome Res.">
        <title>Comparative genomics of the fungal pathogens Candida dubliniensis and Candida albicans.</title>
        <authorList>
            <person name="Jackson A.P."/>
            <person name="Gamble J.A."/>
            <person name="Yeomans T."/>
            <person name="Moran G.P."/>
            <person name="Saunders D."/>
            <person name="Harris D."/>
            <person name="Aslett M."/>
            <person name="Barrell J.F."/>
            <person name="Butler G."/>
            <person name="Citiulo F."/>
            <person name="Coleman D.C."/>
            <person name="de Groot P.W.J."/>
            <person name="Goodwin T.J."/>
            <person name="Quail M.A."/>
            <person name="McQuillan J."/>
            <person name="Munro C.A."/>
            <person name="Pain A."/>
            <person name="Poulter R.T."/>
            <person name="Rajandream M.A."/>
            <person name="Renauld H."/>
            <person name="Spiering M.J."/>
            <person name="Tivey A."/>
            <person name="Gow N.A.R."/>
            <person name="Barrell B."/>
            <person name="Sullivan D.J."/>
            <person name="Berriman M."/>
        </authorList>
    </citation>
    <scope>NUCLEOTIDE SEQUENCE [LARGE SCALE GENOMIC DNA]</scope>
    <source>
        <strain evidence="13">CD36 / ATCC MYA-646 / CBS 7987 / NCPF 3949 / NRRL Y-17841</strain>
    </source>
</reference>
<evidence type="ECO:0000256" key="1">
    <source>
        <dbReference type="ARBA" id="ARBA00000971"/>
    </source>
</evidence>
<dbReference type="EMBL" id="FM992690">
    <property type="protein sequence ID" value="CAX43196.1"/>
    <property type="molecule type" value="Genomic_DNA"/>
</dbReference>
<protein>
    <recommendedName>
        <fullName evidence="9">Serine/threonine-protein phosphatase 2A activator</fullName>
        <ecNumber evidence="9">5.2.1.8</ecNumber>
    </recommendedName>
    <alternativeName>
        <fullName evidence="9">Phosphotyrosyl phosphatase activator</fullName>
    </alternativeName>
</protein>
<dbReference type="KEGG" id="cdu:CD36_87010"/>
<keyword evidence="6 9" id="KW-0697">Rotamase</keyword>
<dbReference type="GO" id="GO:0005634">
    <property type="term" value="C:nucleus"/>
    <property type="evidence" value="ECO:0007669"/>
    <property type="project" value="UniProtKB-SubCell"/>
</dbReference>
<dbReference type="Proteomes" id="UP000002605">
    <property type="component" value="Chromosome 3"/>
</dbReference>
<proteinExistence type="inferred from homology"/>
<gene>
    <name evidence="11" type="ordered locus">Cd36_87010</name>
    <name evidence="12" type="ORF">CD36_87010</name>
</gene>
<dbReference type="GO" id="GO:0003755">
    <property type="term" value="F:peptidyl-prolyl cis-trans isomerase activity"/>
    <property type="evidence" value="ECO:0007669"/>
    <property type="project" value="UniProtKB-KW"/>
</dbReference>
<dbReference type="GO" id="GO:0008160">
    <property type="term" value="F:protein tyrosine phosphatase activator activity"/>
    <property type="evidence" value="ECO:0007669"/>
    <property type="project" value="TreeGrafter"/>
</dbReference>
<dbReference type="Pfam" id="PF03095">
    <property type="entry name" value="PTPA"/>
    <property type="match status" value="1"/>
</dbReference>
<evidence type="ECO:0000256" key="10">
    <source>
        <dbReference type="SAM" id="MobiDB-lite"/>
    </source>
</evidence>
<dbReference type="OrthoDB" id="16120at2759"/>
<dbReference type="EC" id="5.2.1.8" evidence="9"/>
<dbReference type="GO" id="GO:0005737">
    <property type="term" value="C:cytoplasm"/>
    <property type="evidence" value="ECO:0007669"/>
    <property type="project" value="UniProtKB-SubCell"/>
</dbReference>
<dbReference type="PANTHER" id="PTHR10012:SF3">
    <property type="entry name" value="SERINE_THREONINE-PROTEIN PHOSPHATASE 2A ACTIVATOR 1"/>
    <property type="match status" value="1"/>
</dbReference>
<dbReference type="GeneID" id="8047250"/>
<dbReference type="HOGENOM" id="CLU_030733_2_1_1"/>
<feature type="compositionally biased region" description="Low complexity" evidence="10">
    <location>
        <begin position="365"/>
        <end position="380"/>
    </location>
</feature>
<evidence type="ECO:0000256" key="7">
    <source>
        <dbReference type="ARBA" id="ARBA00023235"/>
    </source>
</evidence>
<dbReference type="PANTHER" id="PTHR10012">
    <property type="entry name" value="SERINE/THREONINE-PROTEIN PHOSPHATASE 2A REGULATORY SUBUNIT B"/>
    <property type="match status" value="1"/>
</dbReference>
<dbReference type="InterPro" id="IPR037218">
    <property type="entry name" value="PTPA_sf"/>
</dbReference>
<dbReference type="GO" id="GO:0000159">
    <property type="term" value="C:protein phosphatase type 2A complex"/>
    <property type="evidence" value="ECO:0007669"/>
    <property type="project" value="TreeGrafter"/>
</dbReference>
<evidence type="ECO:0000313" key="13">
    <source>
        <dbReference type="Proteomes" id="UP000002605"/>
    </source>
</evidence>
<keyword evidence="8" id="KW-0539">Nucleus</keyword>
<dbReference type="InterPro" id="IPR043170">
    <property type="entry name" value="PTPA_C_lid"/>
</dbReference>
<feature type="compositionally biased region" description="Basic and acidic residues" evidence="10">
    <location>
        <begin position="347"/>
        <end position="363"/>
    </location>
</feature>
<evidence type="ECO:0000256" key="8">
    <source>
        <dbReference type="ARBA" id="ARBA00023242"/>
    </source>
</evidence>
<dbReference type="RefSeq" id="XP_002419601.1">
    <property type="nucleotide sequence ID" value="XM_002419556.1"/>
</dbReference>
<evidence type="ECO:0000256" key="2">
    <source>
        <dbReference type="ARBA" id="ARBA00004123"/>
    </source>
</evidence>
<keyword evidence="7 9" id="KW-0413">Isomerase</keyword>
<organism evidence="12 13">
    <name type="scientific">Candida dubliniensis (strain CD36 / ATCC MYA-646 / CBS 7987 / NCPF 3949 / NRRL Y-17841)</name>
    <name type="common">Yeast</name>
    <dbReference type="NCBI Taxonomy" id="573826"/>
    <lineage>
        <taxon>Eukaryota</taxon>
        <taxon>Fungi</taxon>
        <taxon>Dikarya</taxon>
        <taxon>Ascomycota</taxon>
        <taxon>Saccharomycotina</taxon>
        <taxon>Pichiomycetes</taxon>
        <taxon>Debaryomycetaceae</taxon>
        <taxon>Candida/Lodderomyces clade</taxon>
        <taxon>Candida</taxon>
    </lineage>
</organism>
<dbReference type="CGD" id="CAL0000169724">
    <property type="gene designation" value="Cd36_87010"/>
</dbReference>
<comment type="catalytic activity">
    <reaction evidence="1 9">
        <text>[protein]-peptidylproline (omega=180) = [protein]-peptidylproline (omega=0)</text>
        <dbReference type="Rhea" id="RHEA:16237"/>
        <dbReference type="Rhea" id="RHEA-COMP:10747"/>
        <dbReference type="Rhea" id="RHEA-COMP:10748"/>
        <dbReference type="ChEBI" id="CHEBI:83833"/>
        <dbReference type="ChEBI" id="CHEBI:83834"/>
        <dbReference type="EC" id="5.2.1.8"/>
    </reaction>
</comment>
<evidence type="ECO:0000256" key="4">
    <source>
        <dbReference type="ARBA" id="ARBA00011019"/>
    </source>
</evidence>
<feature type="region of interest" description="Disordered" evidence="10">
    <location>
        <begin position="347"/>
        <end position="399"/>
    </location>
</feature>
<dbReference type="AlphaFoldDB" id="B9WET4"/>
<dbReference type="Gene3D" id="1.20.120.1150">
    <property type="match status" value="1"/>
</dbReference>
<dbReference type="InterPro" id="IPR004327">
    <property type="entry name" value="Phstyr_phstse_ac"/>
</dbReference>
<evidence type="ECO:0000256" key="6">
    <source>
        <dbReference type="ARBA" id="ARBA00023110"/>
    </source>
</evidence>
<dbReference type="eggNOG" id="KOG2867">
    <property type="taxonomic scope" value="Eukaryota"/>
</dbReference>
<comment type="function">
    <text evidence="9">PPIases accelerate the folding of proteins. It catalyzes the cis-trans isomerization of proline imidic peptide bonds in oligopeptides.</text>
</comment>
<dbReference type="GO" id="GO:0007052">
    <property type="term" value="P:mitotic spindle organization"/>
    <property type="evidence" value="ECO:0007669"/>
    <property type="project" value="TreeGrafter"/>
</dbReference>
<accession>B9WET4</accession>
<dbReference type="PIRSF" id="PIRSF016325">
    <property type="entry name" value="Phstyr_phstse_ac"/>
    <property type="match status" value="1"/>
</dbReference>
<keyword evidence="5 9" id="KW-0963">Cytoplasm</keyword>
<dbReference type="VEuPathDB" id="FungiDB:CD36_87010"/>
<evidence type="ECO:0000256" key="5">
    <source>
        <dbReference type="ARBA" id="ARBA00022490"/>
    </source>
</evidence>
<evidence type="ECO:0000313" key="11">
    <source>
        <dbReference type="CGD" id="CAL0000169724"/>
    </source>
</evidence>
<comment type="subcellular location">
    <subcellularLocation>
        <location evidence="3 9">Cytoplasm</location>
    </subcellularLocation>
    <subcellularLocation>
        <location evidence="2">Nucleus</location>
    </subcellularLocation>
</comment>
<dbReference type="CDD" id="cd04087">
    <property type="entry name" value="PTPA"/>
    <property type="match status" value="1"/>
</dbReference>
<dbReference type="SUPFAM" id="SSF140984">
    <property type="entry name" value="PTPA-like"/>
    <property type="match status" value="1"/>
</dbReference>